<evidence type="ECO:0000259" key="5">
    <source>
        <dbReference type="Pfam" id="PF00224"/>
    </source>
</evidence>
<name>B3MAR5_DROAN</name>
<dbReference type="HOGENOM" id="CLU_426587_0_0_1"/>
<evidence type="ECO:0000256" key="1">
    <source>
        <dbReference type="ARBA" id="ARBA00001958"/>
    </source>
</evidence>
<evidence type="ECO:0000256" key="3">
    <source>
        <dbReference type="ARBA" id="ARBA00022723"/>
    </source>
</evidence>
<evidence type="ECO:0000256" key="4">
    <source>
        <dbReference type="ARBA" id="ARBA00022842"/>
    </source>
</evidence>
<evidence type="ECO:0000313" key="7">
    <source>
        <dbReference type="EMBL" id="EDV39149.2"/>
    </source>
</evidence>
<dbReference type="PANTHER" id="PTHR11817">
    <property type="entry name" value="PYRUVATE KINASE"/>
    <property type="match status" value="1"/>
</dbReference>
<dbReference type="InterPro" id="IPR015793">
    <property type="entry name" value="Pyrv_Knase_brl"/>
</dbReference>
<dbReference type="Gene3D" id="2.40.33.10">
    <property type="entry name" value="PK beta-barrel domain-like"/>
    <property type="match status" value="1"/>
</dbReference>
<keyword evidence="2 7" id="KW-0808">Transferase</keyword>
<sequence length="650" mass="74757">MAEYGEGGMAQVTMESIIDNLFTRLRLIAVDVEKVQRAKEFLSSMQRRSTFLRLLGPADDDSINRDSDLALLHTKYSINSNLFGITDAIALEEDFAGEEMSEDVCQMSFDEDRWHSFFQGFEILNSPIPCDPNENRKCVELSVLTPCDREIKAYLINGVRCFMLNLFEGTQRDNQMLIVKLREAEICVSKEFGFPVASTIVAKMTPRHQYTGSFSAQYRHDGITSVELPKNHKVHLSVDREYSDRSTIDTIYVNGRFLLVDVQKYDFILIGDNIQLVVKEVHADSLECCVVKGGTLTAHMPVLFPARCRRFRVSYEELEDLTFAREVGINVVISHIIGTPAYMKNLEEAMITMHCDGMRLFARVVLNEIQGCDGELNWATQQYDGFLVELALPEKTPDIMHLCPNAECFMQLAYESKKPILFNPAYIDQQILRVDPEHYYYTFYYPDKYVVPCFHPSPTRYFSFLQNAIFEQISPQALGKAPYCDRSHTGADSLARAVVTAAMEAQAAAIIVIGVTTRMVQKISHFRPHAPILFVSHMRSAEDYVSAFYNVTMLSFRTKNFITHQRNIFRKAIYGLAYLLMRKVVKHNDHVVLVYNFEEHTTFPEKYVIYKMDKNFFPTHMAETLFPMDRDQKKDSLKDIEPFKDSYFAK</sequence>
<feature type="domain" description="Pyruvate kinase C-terminal" evidence="6">
    <location>
        <begin position="492"/>
        <end position="596"/>
    </location>
</feature>
<dbReference type="KEGG" id="dan:6507788"/>
<dbReference type="GO" id="GO:0030955">
    <property type="term" value="F:potassium ion binding"/>
    <property type="evidence" value="ECO:0007669"/>
    <property type="project" value="InterPro"/>
</dbReference>
<dbReference type="STRING" id="7217.B3MAR5"/>
<dbReference type="InterPro" id="IPR015795">
    <property type="entry name" value="Pyrv_Knase_C"/>
</dbReference>
<dbReference type="Pfam" id="PF02887">
    <property type="entry name" value="PK_C"/>
    <property type="match status" value="1"/>
</dbReference>
<dbReference type="SUPFAM" id="SSF52935">
    <property type="entry name" value="PK C-terminal domain-like"/>
    <property type="match status" value="1"/>
</dbReference>
<dbReference type="Proteomes" id="UP000007801">
    <property type="component" value="Unassembled WGS sequence"/>
</dbReference>
<dbReference type="InterPro" id="IPR011037">
    <property type="entry name" value="Pyrv_Knase-like_insert_dom_sf"/>
</dbReference>
<keyword evidence="3" id="KW-0479">Metal-binding</keyword>
<feature type="domain" description="Pyruvate kinase barrel" evidence="5">
    <location>
        <begin position="150"/>
        <end position="350"/>
    </location>
</feature>
<dbReference type="InParanoid" id="B3MAR5"/>
<evidence type="ECO:0000256" key="2">
    <source>
        <dbReference type="ARBA" id="ARBA00022679"/>
    </source>
</evidence>
<protein>
    <submittedName>
        <fullName evidence="7">Uncharacterized protein</fullName>
    </submittedName>
</protein>
<dbReference type="EMBL" id="CH902618">
    <property type="protein sequence ID" value="EDV39149.2"/>
    <property type="molecule type" value="Genomic_DNA"/>
</dbReference>
<comment type="cofactor">
    <cofactor evidence="1">
        <name>K(+)</name>
        <dbReference type="ChEBI" id="CHEBI:29103"/>
    </cofactor>
</comment>
<gene>
    <name evidence="7" type="primary">Dana\GF25162</name>
    <name evidence="7" type="synonym">dana_GLEANR_9840</name>
    <name evidence="7" type="ORF">GF25162</name>
</gene>
<keyword evidence="8" id="KW-1185">Reference proteome</keyword>
<dbReference type="InterPro" id="IPR040442">
    <property type="entry name" value="Pyrv_kinase-like_dom_sf"/>
</dbReference>
<organism evidence="7 8">
    <name type="scientific">Drosophila ananassae</name>
    <name type="common">Fruit fly</name>
    <dbReference type="NCBI Taxonomy" id="7217"/>
    <lineage>
        <taxon>Eukaryota</taxon>
        <taxon>Metazoa</taxon>
        <taxon>Ecdysozoa</taxon>
        <taxon>Arthropoda</taxon>
        <taxon>Hexapoda</taxon>
        <taxon>Insecta</taxon>
        <taxon>Pterygota</taxon>
        <taxon>Neoptera</taxon>
        <taxon>Endopterygota</taxon>
        <taxon>Diptera</taxon>
        <taxon>Brachycera</taxon>
        <taxon>Muscomorpha</taxon>
        <taxon>Ephydroidea</taxon>
        <taxon>Drosophilidae</taxon>
        <taxon>Drosophila</taxon>
        <taxon>Sophophora</taxon>
    </lineage>
</organism>
<dbReference type="GeneID" id="6507788"/>
<dbReference type="Pfam" id="PF00224">
    <property type="entry name" value="PK"/>
    <property type="match status" value="1"/>
</dbReference>
<evidence type="ECO:0000313" key="8">
    <source>
        <dbReference type="Proteomes" id="UP000007801"/>
    </source>
</evidence>
<evidence type="ECO:0000259" key="6">
    <source>
        <dbReference type="Pfam" id="PF02887"/>
    </source>
</evidence>
<keyword evidence="4" id="KW-0460">Magnesium</keyword>
<dbReference type="OrthoDB" id="8050074at2759"/>
<dbReference type="eggNOG" id="KOG2323">
    <property type="taxonomic scope" value="Eukaryota"/>
</dbReference>
<accession>B3MAR5</accession>
<dbReference type="InterPro" id="IPR015806">
    <property type="entry name" value="Pyrv_Knase_insert_dom_sf"/>
</dbReference>
<dbReference type="AlphaFoldDB" id="B3MAR5"/>
<dbReference type="GO" id="GO:0004743">
    <property type="term" value="F:pyruvate kinase activity"/>
    <property type="evidence" value="ECO:0007669"/>
    <property type="project" value="InterPro"/>
</dbReference>
<dbReference type="FunCoup" id="B3MAR5">
    <property type="interactions" value="199"/>
</dbReference>
<dbReference type="Gene3D" id="3.40.1380.20">
    <property type="entry name" value="Pyruvate kinase, C-terminal domain"/>
    <property type="match status" value="1"/>
</dbReference>
<dbReference type="Gene3D" id="3.20.20.60">
    <property type="entry name" value="Phosphoenolpyruvate-binding domains"/>
    <property type="match status" value="1"/>
</dbReference>
<dbReference type="InterPro" id="IPR001697">
    <property type="entry name" value="Pyr_Knase"/>
</dbReference>
<reference evidence="7 8" key="1">
    <citation type="journal article" date="2007" name="Nature">
        <title>Evolution of genes and genomes on the Drosophila phylogeny.</title>
        <authorList>
            <consortium name="Drosophila 12 Genomes Consortium"/>
            <person name="Clark A.G."/>
            <person name="Eisen M.B."/>
            <person name="Smith D.R."/>
            <person name="Bergman C.M."/>
            <person name="Oliver B."/>
            <person name="Markow T.A."/>
            <person name="Kaufman T.C."/>
            <person name="Kellis M."/>
            <person name="Gelbart W."/>
            <person name="Iyer V.N."/>
            <person name="Pollard D.A."/>
            <person name="Sackton T.B."/>
            <person name="Larracuente A.M."/>
            <person name="Singh N.D."/>
            <person name="Abad J.P."/>
            <person name="Abt D.N."/>
            <person name="Adryan B."/>
            <person name="Aguade M."/>
            <person name="Akashi H."/>
            <person name="Anderson W.W."/>
            <person name="Aquadro C.F."/>
            <person name="Ardell D.H."/>
            <person name="Arguello R."/>
            <person name="Artieri C.G."/>
            <person name="Barbash D.A."/>
            <person name="Barker D."/>
            <person name="Barsanti P."/>
            <person name="Batterham P."/>
            <person name="Batzoglou S."/>
            <person name="Begun D."/>
            <person name="Bhutkar A."/>
            <person name="Blanco E."/>
            <person name="Bosak S.A."/>
            <person name="Bradley R.K."/>
            <person name="Brand A.D."/>
            <person name="Brent M.R."/>
            <person name="Brooks A.N."/>
            <person name="Brown R.H."/>
            <person name="Butlin R.K."/>
            <person name="Caggese C."/>
            <person name="Calvi B.R."/>
            <person name="Bernardo de Carvalho A."/>
            <person name="Caspi A."/>
            <person name="Castrezana S."/>
            <person name="Celniker S.E."/>
            <person name="Chang J.L."/>
            <person name="Chapple C."/>
            <person name="Chatterji S."/>
            <person name="Chinwalla A."/>
            <person name="Civetta A."/>
            <person name="Clifton S.W."/>
            <person name="Comeron J.M."/>
            <person name="Costello J.C."/>
            <person name="Coyne J.A."/>
            <person name="Daub J."/>
            <person name="David R.G."/>
            <person name="Delcher A.L."/>
            <person name="Delehaunty K."/>
            <person name="Do C.B."/>
            <person name="Ebling H."/>
            <person name="Edwards K."/>
            <person name="Eickbush T."/>
            <person name="Evans J.D."/>
            <person name="Filipski A."/>
            <person name="Findeiss S."/>
            <person name="Freyhult E."/>
            <person name="Fulton L."/>
            <person name="Fulton R."/>
            <person name="Garcia A.C."/>
            <person name="Gardiner A."/>
            <person name="Garfield D.A."/>
            <person name="Garvin B.E."/>
            <person name="Gibson G."/>
            <person name="Gilbert D."/>
            <person name="Gnerre S."/>
            <person name="Godfrey J."/>
            <person name="Good R."/>
            <person name="Gotea V."/>
            <person name="Gravely B."/>
            <person name="Greenberg A.J."/>
            <person name="Griffiths-Jones S."/>
            <person name="Gross S."/>
            <person name="Guigo R."/>
            <person name="Gustafson E.A."/>
            <person name="Haerty W."/>
            <person name="Hahn M.W."/>
            <person name="Halligan D.L."/>
            <person name="Halpern A.L."/>
            <person name="Halter G.M."/>
            <person name="Han M.V."/>
            <person name="Heger A."/>
            <person name="Hillier L."/>
            <person name="Hinrichs A.S."/>
            <person name="Holmes I."/>
            <person name="Hoskins R.A."/>
            <person name="Hubisz M.J."/>
            <person name="Hultmark D."/>
            <person name="Huntley M.A."/>
            <person name="Jaffe D.B."/>
            <person name="Jagadeeshan S."/>
            <person name="Jeck W.R."/>
            <person name="Johnson J."/>
            <person name="Jones C.D."/>
            <person name="Jordan W.C."/>
            <person name="Karpen G.H."/>
            <person name="Kataoka E."/>
            <person name="Keightley P.D."/>
            <person name="Kheradpour P."/>
            <person name="Kirkness E.F."/>
            <person name="Koerich L.B."/>
            <person name="Kristiansen K."/>
            <person name="Kudrna D."/>
            <person name="Kulathinal R.J."/>
            <person name="Kumar S."/>
            <person name="Kwok R."/>
            <person name="Lander E."/>
            <person name="Langley C.H."/>
            <person name="Lapoint R."/>
            <person name="Lazzaro B.P."/>
            <person name="Lee S.J."/>
            <person name="Levesque L."/>
            <person name="Li R."/>
            <person name="Lin C.F."/>
            <person name="Lin M.F."/>
            <person name="Lindblad-Toh K."/>
            <person name="Llopart A."/>
            <person name="Long M."/>
            <person name="Low L."/>
            <person name="Lozovsky E."/>
            <person name="Lu J."/>
            <person name="Luo M."/>
            <person name="Machado C.A."/>
            <person name="Makalowski W."/>
            <person name="Marzo M."/>
            <person name="Matsuda M."/>
            <person name="Matzkin L."/>
            <person name="McAllister B."/>
            <person name="McBride C.S."/>
            <person name="McKernan B."/>
            <person name="McKernan K."/>
            <person name="Mendez-Lago M."/>
            <person name="Minx P."/>
            <person name="Mollenhauer M.U."/>
            <person name="Montooth K."/>
            <person name="Mount S.M."/>
            <person name="Mu X."/>
            <person name="Myers E."/>
            <person name="Negre B."/>
            <person name="Newfeld S."/>
            <person name="Nielsen R."/>
            <person name="Noor M.A."/>
            <person name="O'Grady P."/>
            <person name="Pachter L."/>
            <person name="Papaceit M."/>
            <person name="Parisi M.J."/>
            <person name="Parisi M."/>
            <person name="Parts L."/>
            <person name="Pedersen J.S."/>
            <person name="Pesole G."/>
            <person name="Phillippy A.M."/>
            <person name="Ponting C.P."/>
            <person name="Pop M."/>
            <person name="Porcelli D."/>
            <person name="Powell J.R."/>
            <person name="Prohaska S."/>
            <person name="Pruitt K."/>
            <person name="Puig M."/>
            <person name="Quesneville H."/>
            <person name="Ram K.R."/>
            <person name="Rand D."/>
            <person name="Rasmussen M.D."/>
            <person name="Reed L.K."/>
            <person name="Reenan R."/>
            <person name="Reily A."/>
            <person name="Remington K.A."/>
            <person name="Rieger T.T."/>
            <person name="Ritchie M.G."/>
            <person name="Robin C."/>
            <person name="Rogers Y.H."/>
            <person name="Rohde C."/>
            <person name="Rozas J."/>
            <person name="Rubenfield M.J."/>
            <person name="Ruiz A."/>
            <person name="Russo S."/>
            <person name="Salzberg S.L."/>
            <person name="Sanchez-Gracia A."/>
            <person name="Saranga D.J."/>
            <person name="Sato H."/>
            <person name="Schaeffer S.W."/>
            <person name="Schatz M.C."/>
            <person name="Schlenke T."/>
            <person name="Schwartz R."/>
            <person name="Segarra C."/>
            <person name="Singh R.S."/>
            <person name="Sirot L."/>
            <person name="Sirota M."/>
            <person name="Sisneros N.B."/>
            <person name="Smith C.D."/>
            <person name="Smith T.F."/>
            <person name="Spieth J."/>
            <person name="Stage D.E."/>
            <person name="Stark A."/>
            <person name="Stephan W."/>
            <person name="Strausberg R.L."/>
            <person name="Strempel S."/>
            <person name="Sturgill D."/>
            <person name="Sutton G."/>
            <person name="Sutton G.G."/>
            <person name="Tao W."/>
            <person name="Teichmann S."/>
            <person name="Tobari Y.N."/>
            <person name="Tomimura Y."/>
            <person name="Tsolas J.M."/>
            <person name="Valente V.L."/>
            <person name="Venter E."/>
            <person name="Venter J.C."/>
            <person name="Vicario S."/>
            <person name="Vieira F.G."/>
            <person name="Vilella A.J."/>
            <person name="Villasante A."/>
            <person name="Walenz B."/>
            <person name="Wang J."/>
            <person name="Wasserman M."/>
            <person name="Watts T."/>
            <person name="Wilson D."/>
            <person name="Wilson R.K."/>
            <person name="Wing R.A."/>
            <person name="Wolfner M.F."/>
            <person name="Wong A."/>
            <person name="Wong G.K."/>
            <person name="Wu C.I."/>
            <person name="Wu G."/>
            <person name="Yamamoto D."/>
            <person name="Yang H.P."/>
            <person name="Yang S.P."/>
            <person name="Yorke J.A."/>
            <person name="Yoshida K."/>
            <person name="Zdobnov E."/>
            <person name="Zhang P."/>
            <person name="Zhang Y."/>
            <person name="Zimin A.V."/>
            <person name="Baldwin J."/>
            <person name="Abdouelleil A."/>
            <person name="Abdulkadir J."/>
            <person name="Abebe A."/>
            <person name="Abera B."/>
            <person name="Abreu J."/>
            <person name="Acer S.C."/>
            <person name="Aftuck L."/>
            <person name="Alexander A."/>
            <person name="An P."/>
            <person name="Anderson E."/>
            <person name="Anderson S."/>
            <person name="Arachi H."/>
            <person name="Azer M."/>
            <person name="Bachantsang P."/>
            <person name="Barry A."/>
            <person name="Bayul T."/>
            <person name="Berlin A."/>
            <person name="Bessette D."/>
            <person name="Bloom T."/>
            <person name="Blye J."/>
            <person name="Boguslavskiy L."/>
            <person name="Bonnet C."/>
            <person name="Boukhgalter B."/>
            <person name="Bourzgui I."/>
            <person name="Brown A."/>
            <person name="Cahill P."/>
            <person name="Channer S."/>
            <person name="Cheshatsang Y."/>
            <person name="Chuda L."/>
            <person name="Citroen M."/>
            <person name="Collymore A."/>
            <person name="Cooke P."/>
            <person name="Costello M."/>
            <person name="D'Aco K."/>
            <person name="Daza R."/>
            <person name="De Haan G."/>
            <person name="DeGray S."/>
            <person name="DeMaso C."/>
            <person name="Dhargay N."/>
            <person name="Dooley K."/>
            <person name="Dooley E."/>
            <person name="Doricent M."/>
            <person name="Dorje P."/>
            <person name="Dorjee K."/>
            <person name="Dupes A."/>
            <person name="Elong R."/>
            <person name="Falk J."/>
            <person name="Farina A."/>
            <person name="Faro S."/>
            <person name="Ferguson D."/>
            <person name="Fisher S."/>
            <person name="Foley C.D."/>
            <person name="Franke A."/>
            <person name="Friedrich D."/>
            <person name="Gadbois L."/>
            <person name="Gearin G."/>
            <person name="Gearin C.R."/>
            <person name="Giannoukos G."/>
            <person name="Goode T."/>
            <person name="Graham J."/>
            <person name="Grandbois E."/>
            <person name="Grewal S."/>
            <person name="Gyaltsen K."/>
            <person name="Hafez N."/>
            <person name="Hagos B."/>
            <person name="Hall J."/>
            <person name="Henson C."/>
            <person name="Hollinger A."/>
            <person name="Honan T."/>
            <person name="Huard M.D."/>
            <person name="Hughes L."/>
            <person name="Hurhula B."/>
            <person name="Husby M.E."/>
            <person name="Kamat A."/>
            <person name="Kanga B."/>
            <person name="Kashin S."/>
            <person name="Khazanovich D."/>
            <person name="Kisner P."/>
            <person name="Lance K."/>
            <person name="Lara M."/>
            <person name="Lee W."/>
            <person name="Lennon N."/>
            <person name="Letendre F."/>
            <person name="LeVine R."/>
            <person name="Lipovsky A."/>
            <person name="Liu X."/>
            <person name="Liu J."/>
            <person name="Liu S."/>
            <person name="Lokyitsang T."/>
            <person name="Lokyitsang Y."/>
            <person name="Lubonja R."/>
            <person name="Lui A."/>
            <person name="MacDonald P."/>
            <person name="Magnisalis V."/>
            <person name="Maru K."/>
            <person name="Matthews C."/>
            <person name="McCusker W."/>
            <person name="McDonough S."/>
            <person name="Mehta T."/>
            <person name="Meldrim J."/>
            <person name="Meneus L."/>
            <person name="Mihai O."/>
            <person name="Mihalev A."/>
            <person name="Mihova T."/>
            <person name="Mittelman R."/>
            <person name="Mlenga V."/>
            <person name="Montmayeur A."/>
            <person name="Mulrain L."/>
            <person name="Navidi A."/>
            <person name="Naylor J."/>
            <person name="Negash T."/>
            <person name="Nguyen T."/>
            <person name="Nguyen N."/>
            <person name="Nicol R."/>
            <person name="Norbu C."/>
            <person name="Norbu N."/>
            <person name="Novod N."/>
            <person name="O'Neill B."/>
            <person name="Osman S."/>
            <person name="Markiewicz E."/>
            <person name="Oyono O.L."/>
            <person name="Patti C."/>
            <person name="Phunkhang P."/>
            <person name="Pierre F."/>
            <person name="Priest M."/>
            <person name="Raghuraman S."/>
            <person name="Rege F."/>
            <person name="Reyes R."/>
            <person name="Rise C."/>
            <person name="Rogov P."/>
            <person name="Ross K."/>
            <person name="Ryan E."/>
            <person name="Settipalli S."/>
            <person name="Shea T."/>
            <person name="Sherpa N."/>
            <person name="Shi L."/>
            <person name="Shih D."/>
            <person name="Sparrow T."/>
            <person name="Spaulding J."/>
            <person name="Stalker J."/>
            <person name="Stange-Thomann N."/>
            <person name="Stavropoulos S."/>
            <person name="Stone C."/>
            <person name="Strader C."/>
            <person name="Tesfaye S."/>
            <person name="Thomson T."/>
            <person name="Thoulutsang Y."/>
            <person name="Thoulutsang D."/>
            <person name="Topham K."/>
            <person name="Topping I."/>
            <person name="Tsamla T."/>
            <person name="Vassiliev H."/>
            <person name="Vo A."/>
            <person name="Wangchuk T."/>
            <person name="Wangdi T."/>
            <person name="Weiand M."/>
            <person name="Wilkinson J."/>
            <person name="Wilson A."/>
            <person name="Yadav S."/>
            <person name="Young G."/>
            <person name="Yu Q."/>
            <person name="Zembek L."/>
            <person name="Zhong D."/>
            <person name="Zimmer A."/>
            <person name="Zwirko Z."/>
            <person name="Jaffe D.B."/>
            <person name="Alvarez P."/>
            <person name="Brockman W."/>
            <person name="Butler J."/>
            <person name="Chin C."/>
            <person name="Gnerre S."/>
            <person name="Grabherr M."/>
            <person name="Kleber M."/>
            <person name="Mauceli E."/>
            <person name="MacCallum I."/>
        </authorList>
    </citation>
    <scope>NUCLEOTIDE SEQUENCE [LARGE SCALE GENOMIC DNA]</scope>
    <source>
        <strain evidence="8">Tucson 14024-0371.13</strain>
    </source>
</reference>
<dbReference type="InterPro" id="IPR036918">
    <property type="entry name" value="Pyrv_Knase_C_sf"/>
</dbReference>
<dbReference type="SUPFAM" id="SSF50800">
    <property type="entry name" value="PK beta-barrel domain-like"/>
    <property type="match status" value="1"/>
</dbReference>
<proteinExistence type="predicted"/>
<dbReference type="GO" id="GO:0000287">
    <property type="term" value="F:magnesium ion binding"/>
    <property type="evidence" value="ECO:0007669"/>
    <property type="project" value="InterPro"/>
</dbReference>